<reference evidence="3" key="1">
    <citation type="journal article" date="2019" name="Int. J. Syst. Evol. Microbiol.">
        <title>The Global Catalogue of Microorganisms (GCM) 10K type strain sequencing project: providing services to taxonomists for standard genome sequencing and annotation.</title>
        <authorList>
            <consortium name="The Broad Institute Genomics Platform"/>
            <consortium name="The Broad Institute Genome Sequencing Center for Infectious Disease"/>
            <person name="Wu L."/>
            <person name="Ma J."/>
        </authorList>
    </citation>
    <scope>NUCLEOTIDE SEQUENCE [LARGE SCALE GENOMIC DNA]</scope>
    <source>
        <strain evidence="3">JCM 18015</strain>
    </source>
</reference>
<dbReference type="RefSeq" id="WP_259546865.1">
    <property type="nucleotide sequence ID" value="NZ_BAABHW010000001.1"/>
</dbReference>
<evidence type="ECO:0000259" key="1">
    <source>
        <dbReference type="Pfam" id="PF07593"/>
    </source>
</evidence>
<comment type="caution">
    <text evidence="2">The sequence shown here is derived from an EMBL/GenBank/DDBJ whole genome shotgun (WGS) entry which is preliminary data.</text>
</comment>
<dbReference type="PANTHER" id="PTHR16026:SF0">
    <property type="entry name" value="CARTILAGE ACIDIC PROTEIN 1"/>
    <property type="match status" value="1"/>
</dbReference>
<dbReference type="Pfam" id="PF07593">
    <property type="entry name" value="UnbV_ASPIC"/>
    <property type="match status" value="1"/>
</dbReference>
<gene>
    <name evidence="2" type="ORF">GCM10023209_04840</name>
</gene>
<protein>
    <recommendedName>
        <fullName evidence="1">ASPIC/UnbV domain-containing protein</fullName>
    </recommendedName>
</protein>
<sequence length="117" mass="12389">MALDLVIGDGGRTTDTSYTLLMGAAPRGNRVQIDLRDPWSLDGLGARVRVHAGGRVQALGQTGGSHWAAQDHVRLHVGLGAHDTAIVEVSWPDGALTHDSVEAGRIVTLRHPDMAPD</sequence>
<dbReference type="InterPro" id="IPR011519">
    <property type="entry name" value="UnbV_ASPIC"/>
</dbReference>
<dbReference type="Proteomes" id="UP001499910">
    <property type="component" value="Unassembled WGS sequence"/>
</dbReference>
<dbReference type="InterPro" id="IPR027039">
    <property type="entry name" value="Crtac1"/>
</dbReference>
<keyword evidence="3" id="KW-1185">Reference proteome</keyword>
<organism evidence="2 3">
    <name type="scientific">[Roseibacterium] beibuensis</name>
    <dbReference type="NCBI Taxonomy" id="1193142"/>
    <lineage>
        <taxon>Bacteria</taxon>
        <taxon>Pseudomonadati</taxon>
        <taxon>Pseudomonadota</taxon>
        <taxon>Alphaproteobacteria</taxon>
        <taxon>Rhodobacterales</taxon>
        <taxon>Roseobacteraceae</taxon>
        <taxon>Roseicyclus</taxon>
    </lineage>
</organism>
<dbReference type="EMBL" id="BAABHW010000001">
    <property type="protein sequence ID" value="GAA5066347.1"/>
    <property type="molecule type" value="Genomic_DNA"/>
</dbReference>
<name>A0ABP9KUN0_9RHOB</name>
<evidence type="ECO:0000313" key="2">
    <source>
        <dbReference type="EMBL" id="GAA5066347.1"/>
    </source>
</evidence>
<dbReference type="PANTHER" id="PTHR16026">
    <property type="entry name" value="CARTILAGE ACIDIC PROTEIN 1"/>
    <property type="match status" value="1"/>
</dbReference>
<proteinExistence type="predicted"/>
<evidence type="ECO:0000313" key="3">
    <source>
        <dbReference type="Proteomes" id="UP001499910"/>
    </source>
</evidence>
<accession>A0ABP9KUN0</accession>
<feature type="domain" description="ASPIC/UnbV" evidence="1">
    <location>
        <begin position="43"/>
        <end position="103"/>
    </location>
</feature>